<dbReference type="CDD" id="cd01127">
    <property type="entry name" value="TrwB_TraG_TraD_VirD4"/>
    <property type="match status" value="1"/>
</dbReference>
<dbReference type="SUPFAM" id="SSF49879">
    <property type="entry name" value="SMAD/FHA domain"/>
    <property type="match status" value="1"/>
</dbReference>
<evidence type="ECO:0000259" key="7">
    <source>
        <dbReference type="PROSITE" id="PS50006"/>
    </source>
</evidence>
<feature type="transmembrane region" description="Helical" evidence="6">
    <location>
        <begin position="135"/>
        <end position="155"/>
    </location>
</feature>
<feature type="region of interest" description="Disordered" evidence="5">
    <location>
        <begin position="355"/>
        <end position="384"/>
    </location>
</feature>
<evidence type="ECO:0000256" key="4">
    <source>
        <dbReference type="PROSITE-ProRule" id="PRU00289"/>
    </source>
</evidence>
<evidence type="ECO:0000313" key="9">
    <source>
        <dbReference type="EMBL" id="GGC87460.1"/>
    </source>
</evidence>
<feature type="compositionally biased region" description="Basic and acidic residues" evidence="5">
    <location>
        <begin position="51"/>
        <end position="67"/>
    </location>
</feature>
<feature type="region of interest" description="Disordered" evidence="5">
    <location>
        <begin position="1236"/>
        <end position="1323"/>
    </location>
</feature>
<feature type="region of interest" description="Disordered" evidence="5">
    <location>
        <begin position="949"/>
        <end position="978"/>
    </location>
</feature>
<reference evidence="10" key="1">
    <citation type="journal article" date="2019" name="Int. J. Syst. Evol. Microbiol.">
        <title>The Global Catalogue of Microorganisms (GCM) 10K type strain sequencing project: providing services to taxonomists for standard genome sequencing and annotation.</title>
        <authorList>
            <consortium name="The Broad Institute Genomics Platform"/>
            <consortium name="The Broad Institute Genome Sequencing Center for Infectious Disease"/>
            <person name="Wu L."/>
            <person name="Ma J."/>
        </authorList>
    </citation>
    <scope>NUCLEOTIDE SEQUENCE [LARGE SCALE GENOMIC DNA]</scope>
    <source>
        <strain evidence="10">CGMCC 1.15480</strain>
    </source>
</reference>
<feature type="compositionally biased region" description="Low complexity" evidence="5">
    <location>
        <begin position="1276"/>
        <end position="1307"/>
    </location>
</feature>
<sequence>MMLPIVLVHGPGATTGPGPGPRCRCRTAVVHLVADLPDARSGDEAESDESVDVRRENHPHDAGERLRAGAGPGPILAGLLGRVCGHAELTVDGVPVSALRAVPVSGALIVRAGVAARRGGPPAGLRLRPASPFDLAAGLVLGVTGGAGAGTLLALHRGRHTIGRAGADLAIDDPSVSRRHAVLDVLPDRIVLTDTGSANGLTVDGRRRRTAVVTVDSRITVGAASLRLRATDTALPPYPTRRGSVTRPRAGTAAAPSAPALRRGPSWPLAAAALLPLLVGIVLGATTGSWVLLAMTAMSVPVTLLPALAALRARHRSRRPHRTDPGAPAGRPGVEHSEPPDLTVHLLAAHRSVAGVRGAPGGPPGPGTRASPPPDGPAGAETDLPPALLRLGAAVPSPGRGRLRYPGGAVTTCDGDAVTGRPAPAGTTGGAAGTAPGNAPTAPDPRSREPRWAARRSRVGRGGEAGTRLPGPPPVVLELAAHRRVDIVGGRAETAGLVRALVTQVSGLDPAVRLHLCADPELAASARLLPSVTVLGSDLRPVVTAAGSRRPGAVSDPADDAESPDEPAAVLVVAVDRLDAAGRAALGRVLRHPPPALWLVREPEAPGRAPTSADGDDMTVVRLGSPATIRAPGTALTFAPDEMPAAAFERYCVWRTQALPARILTGSAADLPRRCTSDALLRLTREAVAAARLPCVLGVTADGPLLIDLAVDGPHLLVAGTTGAGKSELLRTLILSLTRHRSPDALGLVLIDFKGGTALAPLATLPHCDALITDLDDELERTLASLRAELRRREELLRHWAADAVDDAAIPAQESPGRLVIVIDEFRVMADEHPDGLAELVRLAAQGRSLGIHLVMATQRPRGAVNGDIRANTAIRIALRTQSADESFDVIGSGLAAALPARIPGRGWIAVGDRPPVLFQTATAVPGTAAALPRIAPWDGAAGRPGPWTTAPISGRAGTTFDVRPRGPHDDPANQRSRRRVIAPPLPEHPCPADVLALAAPGTIPSPAGAPVGVIDRPDQQRLQPWWHRPGEDPHLAVLGEDGAAVGVVMRALVAATATGLRCYLLDASGALAGLLPATAVAARVTAAEPQRAARVLDHLARTVDAREGTADGAEFPEQADPGVPDPLLLVVHDWSVWTTVFRAQPWAGGEELVQRLAGAGRAARLGLIVSGGRDLSGGRLLACLGQRVHVPGDPTAAWPRLPRVPRVSGRVVLDGPAVQSDGSGQVLARAQLVLAPPAADGSRGDTPTADDPGRHSPRQDDPGADSPGRDRARSDGSAAGGAMAAPIRAPGSAGTAGSASAGSAGTPDDDVRAGPVLSPLPDRLSLDRLRGWAAPGPSDLAPGSSPRACGPGCAPAVTGTGWALLAGLGEEHGRPLWLRLRPGQVLPVIGASGSGRSTVLRALAALNVDAVSRWSPGDAAPPGPRVHLVDDADALDPTNLARLTELLTDGHAAVVAVSTATALTHRFPLIGTAVTERRLVVVGVADPAALIPLGVRLPVDPITVRGRSVHVHGPIRRVFQVPEVPEVPDTGPGPGAGADVSRRRGPAW</sequence>
<dbReference type="Pfam" id="PF01580">
    <property type="entry name" value="FtsK_SpoIIIE"/>
    <property type="match status" value="1"/>
</dbReference>
<feature type="region of interest" description="Disordered" evidence="5">
    <location>
        <begin position="418"/>
        <end position="471"/>
    </location>
</feature>
<dbReference type="CDD" id="cd00060">
    <property type="entry name" value="FHA"/>
    <property type="match status" value="1"/>
</dbReference>
<evidence type="ECO:0000256" key="2">
    <source>
        <dbReference type="ARBA" id="ARBA00022741"/>
    </source>
</evidence>
<dbReference type="InterPro" id="IPR027417">
    <property type="entry name" value="P-loop_NTPase"/>
</dbReference>
<dbReference type="RefSeq" id="WP_188667518.1">
    <property type="nucleotide sequence ID" value="NZ_BMJI01000005.1"/>
</dbReference>
<evidence type="ECO:0000313" key="10">
    <source>
        <dbReference type="Proteomes" id="UP000597761"/>
    </source>
</evidence>
<gene>
    <name evidence="9" type="ORF">GCM10011512_13000</name>
</gene>
<dbReference type="InterPro" id="IPR032030">
    <property type="entry name" value="YscD_cytoplasmic_dom"/>
</dbReference>
<dbReference type="PROSITE" id="PS50006">
    <property type="entry name" value="FHA_DOMAIN"/>
    <property type="match status" value="1"/>
</dbReference>
<evidence type="ECO:0000256" key="5">
    <source>
        <dbReference type="SAM" id="MobiDB-lite"/>
    </source>
</evidence>
<dbReference type="Gene3D" id="2.60.200.20">
    <property type="match status" value="1"/>
</dbReference>
<dbReference type="Gene3D" id="3.40.50.300">
    <property type="entry name" value="P-loop containing nucleotide triphosphate hydrolases"/>
    <property type="match status" value="3"/>
</dbReference>
<dbReference type="PANTHER" id="PTHR22683">
    <property type="entry name" value="SPORULATION PROTEIN RELATED"/>
    <property type="match status" value="1"/>
</dbReference>
<dbReference type="SMART" id="SM00382">
    <property type="entry name" value="AAA"/>
    <property type="match status" value="2"/>
</dbReference>
<keyword evidence="1" id="KW-0597">Phosphoprotein</keyword>
<dbReference type="Pfam" id="PF16697">
    <property type="entry name" value="Yop-YscD_cpl"/>
    <property type="match status" value="1"/>
</dbReference>
<dbReference type="Proteomes" id="UP000597761">
    <property type="component" value="Unassembled WGS sequence"/>
</dbReference>
<feature type="binding site" evidence="4">
    <location>
        <begin position="720"/>
        <end position="727"/>
    </location>
    <ligand>
        <name>ATP</name>
        <dbReference type="ChEBI" id="CHEBI:30616"/>
    </ligand>
</feature>
<dbReference type="SUPFAM" id="SSF52540">
    <property type="entry name" value="P-loop containing nucleoside triphosphate hydrolases"/>
    <property type="match status" value="2"/>
</dbReference>
<keyword evidence="2 4" id="KW-0547">Nucleotide-binding</keyword>
<evidence type="ECO:0000256" key="1">
    <source>
        <dbReference type="ARBA" id="ARBA00022553"/>
    </source>
</evidence>
<dbReference type="PANTHER" id="PTHR22683:SF1">
    <property type="entry name" value="TYPE VII SECRETION SYSTEM PROTEIN ESSC"/>
    <property type="match status" value="1"/>
</dbReference>
<evidence type="ECO:0000256" key="3">
    <source>
        <dbReference type="ARBA" id="ARBA00022840"/>
    </source>
</evidence>
<feature type="region of interest" description="Disordered" evidence="5">
    <location>
        <begin position="1523"/>
        <end position="1549"/>
    </location>
</feature>
<organism evidence="9 10">
    <name type="scientific">Tersicoccus solisilvae</name>
    <dbReference type="NCBI Taxonomy" id="1882339"/>
    <lineage>
        <taxon>Bacteria</taxon>
        <taxon>Bacillati</taxon>
        <taxon>Actinomycetota</taxon>
        <taxon>Actinomycetes</taxon>
        <taxon>Micrococcales</taxon>
        <taxon>Micrococcaceae</taxon>
        <taxon>Tersicoccus</taxon>
    </lineage>
</organism>
<feature type="domain" description="FHA" evidence="7">
    <location>
        <begin position="155"/>
        <end position="208"/>
    </location>
</feature>
<keyword evidence="6" id="KW-0472">Membrane</keyword>
<accession>A0ABQ1NY18</accession>
<evidence type="ECO:0000256" key="6">
    <source>
        <dbReference type="SAM" id="Phobius"/>
    </source>
</evidence>
<dbReference type="InterPro" id="IPR000253">
    <property type="entry name" value="FHA_dom"/>
</dbReference>
<dbReference type="InterPro" id="IPR050206">
    <property type="entry name" value="FtsK/SpoIIIE/SftA"/>
</dbReference>
<keyword evidence="6" id="KW-1133">Transmembrane helix</keyword>
<comment type="caution">
    <text evidence="9">The sequence shown here is derived from an EMBL/GenBank/DDBJ whole genome shotgun (WGS) entry which is preliminary data.</text>
</comment>
<feature type="region of interest" description="Disordered" evidence="5">
    <location>
        <begin position="315"/>
        <end position="339"/>
    </location>
</feature>
<name>A0ABQ1NY18_9MICC</name>
<feature type="region of interest" description="Disordered" evidence="5">
    <location>
        <begin position="36"/>
        <end position="69"/>
    </location>
</feature>
<dbReference type="InterPro" id="IPR002543">
    <property type="entry name" value="FtsK_dom"/>
</dbReference>
<keyword evidence="10" id="KW-1185">Reference proteome</keyword>
<feature type="region of interest" description="Disordered" evidence="5">
    <location>
        <begin position="546"/>
        <end position="565"/>
    </location>
</feature>
<dbReference type="InterPro" id="IPR003593">
    <property type="entry name" value="AAA+_ATPase"/>
</dbReference>
<dbReference type="InterPro" id="IPR008984">
    <property type="entry name" value="SMAD_FHA_dom_sf"/>
</dbReference>
<dbReference type="PROSITE" id="PS50901">
    <property type="entry name" value="FTSK"/>
    <property type="match status" value="1"/>
</dbReference>
<feature type="transmembrane region" description="Helical" evidence="6">
    <location>
        <begin position="267"/>
        <end position="285"/>
    </location>
</feature>
<dbReference type="SMART" id="SM00240">
    <property type="entry name" value="FHA"/>
    <property type="match status" value="1"/>
</dbReference>
<evidence type="ECO:0000259" key="8">
    <source>
        <dbReference type="PROSITE" id="PS50901"/>
    </source>
</evidence>
<protein>
    <recommendedName>
        <fullName evidence="11">FHA domain-containing protein</fullName>
    </recommendedName>
</protein>
<keyword evidence="6" id="KW-0812">Transmembrane</keyword>
<proteinExistence type="predicted"/>
<feature type="compositionally biased region" description="Pro residues" evidence="5">
    <location>
        <begin position="361"/>
        <end position="376"/>
    </location>
</feature>
<evidence type="ECO:0008006" key="11">
    <source>
        <dbReference type="Google" id="ProtNLM"/>
    </source>
</evidence>
<dbReference type="EMBL" id="BMJI01000005">
    <property type="protein sequence ID" value="GGC87460.1"/>
    <property type="molecule type" value="Genomic_DNA"/>
</dbReference>
<feature type="compositionally biased region" description="Basic and acidic residues" evidence="5">
    <location>
        <begin position="1252"/>
        <end position="1275"/>
    </location>
</feature>
<feature type="region of interest" description="Disordered" evidence="5">
    <location>
        <begin position="235"/>
        <end position="262"/>
    </location>
</feature>
<feature type="domain" description="FtsK" evidence="8">
    <location>
        <begin position="702"/>
        <end position="888"/>
    </location>
</feature>
<feature type="compositionally biased region" description="Low complexity" evidence="5">
    <location>
        <begin position="246"/>
        <end position="262"/>
    </location>
</feature>
<feature type="compositionally biased region" description="Basic and acidic residues" evidence="5">
    <location>
        <begin position="963"/>
        <end position="973"/>
    </location>
</feature>
<keyword evidence="3 4" id="KW-0067">ATP-binding</keyword>